<name>V6U0D3_GIAIN</name>
<organism evidence="2 3">
    <name type="scientific">Giardia intestinalis</name>
    <name type="common">Giardia lamblia</name>
    <dbReference type="NCBI Taxonomy" id="5741"/>
    <lineage>
        <taxon>Eukaryota</taxon>
        <taxon>Metamonada</taxon>
        <taxon>Diplomonadida</taxon>
        <taxon>Hexamitidae</taxon>
        <taxon>Giardiinae</taxon>
        <taxon>Giardia</taxon>
    </lineage>
</organism>
<dbReference type="InterPro" id="IPR038635">
    <property type="entry name" value="CCR4-NOT_su2/3/5_C_sf"/>
</dbReference>
<accession>V6U0D3</accession>
<evidence type="ECO:0000259" key="1">
    <source>
        <dbReference type="Pfam" id="PF04153"/>
    </source>
</evidence>
<feature type="non-terminal residue" evidence="2">
    <location>
        <position position="1"/>
    </location>
</feature>
<dbReference type="OrthoDB" id="10249719at2759"/>
<comment type="caution">
    <text evidence="2">The sequence shown here is derived from an EMBL/GenBank/DDBJ whole genome shotgun (WGS) entry which is preliminary data.</text>
</comment>
<protein>
    <recommendedName>
        <fullName evidence="1">NOT2/NOT3/NOT5 C-terminal domain-containing protein</fullName>
    </recommendedName>
</protein>
<dbReference type="Pfam" id="PF04153">
    <property type="entry name" value="NOT2_3_5_C"/>
    <property type="match status" value="1"/>
</dbReference>
<dbReference type="AlphaFoldDB" id="V6U0D3"/>
<feature type="domain" description="NOT2/NOT3/NOT5 C-terminal" evidence="1">
    <location>
        <begin position="136"/>
        <end position="191"/>
    </location>
</feature>
<dbReference type="EMBL" id="AHHH01000022">
    <property type="protein sequence ID" value="ESU44456.1"/>
    <property type="molecule type" value="Genomic_DNA"/>
</dbReference>
<evidence type="ECO:0000313" key="2">
    <source>
        <dbReference type="EMBL" id="ESU44456.1"/>
    </source>
</evidence>
<dbReference type="InterPro" id="IPR007282">
    <property type="entry name" value="NOT2/3/5_C"/>
</dbReference>
<dbReference type="Gene3D" id="2.30.30.1020">
    <property type="entry name" value="CCR4-NOT complex subunit 2/3/5, C-terminal domain"/>
    <property type="match status" value="1"/>
</dbReference>
<dbReference type="VEuPathDB" id="GiardiaDB:GL50581_116"/>
<dbReference type="VEuPathDB" id="GiardiaDB:QR46_2606"/>
<reference evidence="3" key="1">
    <citation type="submission" date="2012-02" db="EMBL/GenBank/DDBJ databases">
        <title>Genome sequencing of Giardia lamblia Genotypes A2 and B isolates (DH and GS) and comparative analysis with the genomes of Genotypes A1 and E (WB and Pig).</title>
        <authorList>
            <person name="Adam R."/>
            <person name="Dahlstrom E."/>
            <person name="Martens C."/>
            <person name="Bruno D."/>
            <person name="Barbian K."/>
            <person name="Porcella S.F."/>
            <person name="Nash T."/>
        </authorList>
    </citation>
    <scope>NUCLEOTIDE SEQUENCE</scope>
    <source>
        <strain evidence="3">GS</strain>
    </source>
</reference>
<dbReference type="GO" id="GO:0006355">
    <property type="term" value="P:regulation of DNA-templated transcription"/>
    <property type="evidence" value="ECO:0007669"/>
    <property type="project" value="InterPro"/>
</dbReference>
<proteinExistence type="predicted"/>
<evidence type="ECO:0000313" key="3">
    <source>
        <dbReference type="Proteomes" id="UP000018040"/>
    </source>
</evidence>
<dbReference type="VEuPathDB" id="GiardiaDB:DHA2_153781"/>
<dbReference type="Proteomes" id="UP000018040">
    <property type="component" value="Unassembled WGS sequence"/>
</dbReference>
<dbReference type="VEuPathDB" id="GiardiaDB:GL50803_0011055"/>
<sequence>VTKADLQCHDTLSSIKIYYMRQGRNQITYTVPALQQPTLQPHQNTMPIQPISHSGAPRSDFAGQLLQSLQQEKHIFSGEELALPSLHLALPCISAKVNTTVRWPPIRSSLGNIWNVSPTKHALTIPRIANLPKSCSSWSDSLDTIYTLDEDTLFLIWIVMPGTQLQEIAGAALERLGWYYDVDSSVWYLCDVQNKVLYYDTATMSRKDSLSAPPNLSKCSFYVDRLASSL</sequence>
<gene>
    <name evidence="2" type="ORF">GSB_151809</name>
</gene>
<reference evidence="2 3" key="2">
    <citation type="journal article" date="2013" name="Genome Biol. Evol.">
        <title>Genome sequencing of Giardia lamblia genotypes A2 and B isolates (DH and GS) and comparative analysis with the genomes of genotypes A1 and E (WB and Pig).</title>
        <authorList>
            <person name="Adam R.D."/>
            <person name="Dahlstrom E.W."/>
            <person name="Martens C.A."/>
            <person name="Bruno D.P."/>
            <person name="Barbian K.D."/>
            <person name="Ricklefs S.M."/>
            <person name="Hernandez M.M."/>
            <person name="Narla N.P."/>
            <person name="Patel R.B."/>
            <person name="Porcella S.F."/>
            <person name="Nash T.E."/>
        </authorList>
    </citation>
    <scope>NUCLEOTIDE SEQUENCE [LARGE SCALE GENOMIC DNA]</scope>
    <source>
        <strain evidence="2 3">GS</strain>
    </source>
</reference>